<dbReference type="GO" id="GO:0042834">
    <property type="term" value="F:peptidoglycan binding"/>
    <property type="evidence" value="ECO:0007669"/>
    <property type="project" value="InterPro"/>
</dbReference>
<reference evidence="2" key="1">
    <citation type="submission" date="2018-05" db="EMBL/GenBank/DDBJ databases">
        <authorList>
            <person name="Lanie J.A."/>
            <person name="Ng W.-L."/>
            <person name="Kazmierczak K.M."/>
            <person name="Andrzejewski T.M."/>
            <person name="Davidsen T.M."/>
            <person name="Wayne K.J."/>
            <person name="Tettelin H."/>
            <person name="Glass J.I."/>
            <person name="Rusch D."/>
            <person name="Podicherti R."/>
            <person name="Tsui H.-C.T."/>
            <person name="Winkler M.E."/>
        </authorList>
    </citation>
    <scope>NUCLEOTIDE SEQUENCE</scope>
</reference>
<dbReference type="InterPro" id="IPR036680">
    <property type="entry name" value="SPOR-like_sf"/>
</dbReference>
<evidence type="ECO:0000259" key="1">
    <source>
        <dbReference type="PROSITE" id="PS51724"/>
    </source>
</evidence>
<sequence>MRRTIILLLLSTMYGQVDSDFISPGDFVDRKPTLPEVVLPNFVEDEDIDYSDTLNIGNLVQGYRIQVMISENQEDLVLAKEKLESVIKEKIYIQFELPNYKLRIGNFSSRKKAESYRTKIVRLGYRSSWVIPTLIELDS</sequence>
<proteinExistence type="predicted"/>
<dbReference type="Gene3D" id="3.30.70.1070">
    <property type="entry name" value="Sporulation related repeat"/>
    <property type="match status" value="1"/>
</dbReference>
<gene>
    <name evidence="2" type="ORF">METZ01_LOCUS24774</name>
</gene>
<dbReference type="Pfam" id="PF05036">
    <property type="entry name" value="SPOR"/>
    <property type="match status" value="1"/>
</dbReference>
<protein>
    <recommendedName>
        <fullName evidence="1">SPOR domain-containing protein</fullName>
    </recommendedName>
</protein>
<dbReference type="SUPFAM" id="SSF110997">
    <property type="entry name" value="Sporulation related repeat"/>
    <property type="match status" value="1"/>
</dbReference>
<evidence type="ECO:0000313" key="2">
    <source>
        <dbReference type="EMBL" id="SUZ71920.1"/>
    </source>
</evidence>
<accession>A0A381PYH1</accession>
<dbReference type="PROSITE" id="PS51724">
    <property type="entry name" value="SPOR"/>
    <property type="match status" value="1"/>
</dbReference>
<dbReference type="EMBL" id="UINC01001138">
    <property type="protein sequence ID" value="SUZ71920.1"/>
    <property type="molecule type" value="Genomic_DNA"/>
</dbReference>
<organism evidence="2">
    <name type="scientific">marine metagenome</name>
    <dbReference type="NCBI Taxonomy" id="408172"/>
    <lineage>
        <taxon>unclassified sequences</taxon>
        <taxon>metagenomes</taxon>
        <taxon>ecological metagenomes</taxon>
    </lineage>
</organism>
<name>A0A381PYH1_9ZZZZ</name>
<dbReference type="InterPro" id="IPR007730">
    <property type="entry name" value="SPOR-like_dom"/>
</dbReference>
<feature type="domain" description="SPOR" evidence="1">
    <location>
        <begin position="57"/>
        <end position="133"/>
    </location>
</feature>
<dbReference type="AlphaFoldDB" id="A0A381PYH1"/>